<accession>A0A5K7S7B1</accession>
<protein>
    <submittedName>
        <fullName evidence="1">Uncharacterized protein</fullName>
    </submittedName>
</protein>
<dbReference type="AlphaFoldDB" id="A0A5K7S7B1"/>
<name>A0A5K7S7B1_9BACT</name>
<gene>
    <name evidence="1" type="ORF">AQPE_1537</name>
</gene>
<organism evidence="1 2">
    <name type="scientific">Aquipluma nitroreducens</name>
    <dbReference type="NCBI Taxonomy" id="2010828"/>
    <lineage>
        <taxon>Bacteria</taxon>
        <taxon>Pseudomonadati</taxon>
        <taxon>Bacteroidota</taxon>
        <taxon>Bacteroidia</taxon>
        <taxon>Marinilabiliales</taxon>
        <taxon>Prolixibacteraceae</taxon>
        <taxon>Aquipluma</taxon>
    </lineage>
</organism>
<proteinExistence type="predicted"/>
<reference evidence="1" key="1">
    <citation type="journal article" date="2020" name="Int. J. Syst. Evol. Microbiol.">
        <title>Aquipluma nitroreducens gen. nov. sp. nov., a novel facultatively anaerobic bacterium isolated from a freshwater lake.</title>
        <authorList>
            <person name="Watanabe M."/>
            <person name="Kojima H."/>
            <person name="Fukui M."/>
        </authorList>
    </citation>
    <scope>NUCLEOTIDE SEQUENCE</scope>
    <source>
        <strain evidence="1">MeG22</strain>
    </source>
</reference>
<evidence type="ECO:0000313" key="2">
    <source>
        <dbReference type="Proteomes" id="UP001193389"/>
    </source>
</evidence>
<dbReference type="Proteomes" id="UP001193389">
    <property type="component" value="Chromosome"/>
</dbReference>
<dbReference type="InterPro" id="IPR045607">
    <property type="entry name" value="DUF6452"/>
</dbReference>
<sequence length="133" mass="14728">MFEAPPQALLKATLLNSNAGGTVSPIVSIRGIGIETYLFKDTALSVLNLPLSANTKSSFLVSFDSVTDTIDFTYETSMKYASIETGFYNEYKLQSIDFTKNRIDSILITDSLVTKTWHENIKIYLRPLSSGSN</sequence>
<keyword evidence="2" id="KW-1185">Reference proteome</keyword>
<dbReference type="KEGG" id="anf:AQPE_1537"/>
<evidence type="ECO:0000313" key="1">
    <source>
        <dbReference type="EMBL" id="BBE17387.1"/>
    </source>
</evidence>
<dbReference type="Pfam" id="PF20050">
    <property type="entry name" value="DUF6452"/>
    <property type="match status" value="1"/>
</dbReference>
<dbReference type="EMBL" id="AP018694">
    <property type="protein sequence ID" value="BBE17387.1"/>
    <property type="molecule type" value="Genomic_DNA"/>
</dbReference>